<dbReference type="EMBL" id="WKJM01000010">
    <property type="protein sequence ID" value="MRX08982.1"/>
    <property type="molecule type" value="Genomic_DNA"/>
</dbReference>
<name>A0A6L5QI73_9BURK</name>
<dbReference type="AlphaFoldDB" id="A0A6L5QI73"/>
<organism evidence="3 4">
    <name type="scientific">Duganella alba</name>
    <dbReference type="NCBI Taxonomy" id="2666081"/>
    <lineage>
        <taxon>Bacteria</taxon>
        <taxon>Pseudomonadati</taxon>
        <taxon>Pseudomonadota</taxon>
        <taxon>Betaproteobacteria</taxon>
        <taxon>Burkholderiales</taxon>
        <taxon>Oxalobacteraceae</taxon>
        <taxon>Telluria group</taxon>
        <taxon>Duganella</taxon>
    </lineage>
</organism>
<dbReference type="PANTHER" id="PTHR34580:SF1">
    <property type="entry name" value="PROTEIN PAFC"/>
    <property type="match status" value="1"/>
</dbReference>
<keyword evidence="4" id="KW-1185">Reference proteome</keyword>
<dbReference type="Pfam" id="PF25583">
    <property type="entry name" value="WCX"/>
    <property type="match status" value="1"/>
</dbReference>
<evidence type="ECO:0000313" key="3">
    <source>
        <dbReference type="EMBL" id="MRX08982.1"/>
    </source>
</evidence>
<dbReference type="InterPro" id="IPR051534">
    <property type="entry name" value="CBASS_pafABC_assoc_protein"/>
</dbReference>
<dbReference type="Pfam" id="PF13280">
    <property type="entry name" value="WYL"/>
    <property type="match status" value="1"/>
</dbReference>
<evidence type="ECO:0000259" key="1">
    <source>
        <dbReference type="Pfam" id="PF13280"/>
    </source>
</evidence>
<reference evidence="3 4" key="1">
    <citation type="submission" date="2019-11" db="EMBL/GenBank/DDBJ databases">
        <title>Novel species isolated from a subtropical stream in China.</title>
        <authorList>
            <person name="Lu H."/>
        </authorList>
    </citation>
    <scope>NUCLEOTIDE SEQUENCE [LARGE SCALE GENOMIC DNA]</scope>
    <source>
        <strain evidence="3 4">FT25W</strain>
    </source>
</reference>
<gene>
    <name evidence="3" type="ORF">GJ697_14160</name>
</gene>
<protein>
    <submittedName>
        <fullName evidence="3">WYL domain-containing protein</fullName>
    </submittedName>
</protein>
<evidence type="ECO:0000259" key="2">
    <source>
        <dbReference type="Pfam" id="PF25583"/>
    </source>
</evidence>
<feature type="domain" description="WCX" evidence="2">
    <location>
        <begin position="254"/>
        <end position="331"/>
    </location>
</feature>
<sequence length="337" mass="37765">MAINQHSLLRQWHMLRMVPRAPAKITARELRDRLQRAEFDVHERSVQRDLNELAQVFPLCVDTRDKPFGWSWQRDAASFDLPGLSTPEALTLALVEQHLRHVLPPATLDDLQPHFQSAARALSAPQGPAPSRSWLDKIRTVQPMQPLLAPDMDPVCQRTVYEALMQERQLALRYRKQDAAEPSTYPVVHPLAIVQRGPLMYLVCLFADYADVRTIALHRVVAAEMLYEPARKSPTFDIDDYIAQGQMGVVTGAPIELDAVFSAVAGKHLYETPLSAQQTLTALPDGRLRLVASVPSTKALLWWLLGFGDGVEVRGPAELRAQMRATIDNMAQAYRAA</sequence>
<comment type="caution">
    <text evidence="3">The sequence shown here is derived from an EMBL/GenBank/DDBJ whole genome shotgun (WGS) entry which is preliminary data.</text>
</comment>
<evidence type="ECO:0000313" key="4">
    <source>
        <dbReference type="Proteomes" id="UP000481037"/>
    </source>
</evidence>
<dbReference type="Proteomes" id="UP000481037">
    <property type="component" value="Unassembled WGS sequence"/>
</dbReference>
<dbReference type="RefSeq" id="WP_154368675.1">
    <property type="nucleotide sequence ID" value="NZ_WKJM01000010.1"/>
</dbReference>
<feature type="domain" description="WYL" evidence="1">
    <location>
        <begin position="158"/>
        <end position="225"/>
    </location>
</feature>
<dbReference type="PROSITE" id="PS52050">
    <property type="entry name" value="WYL"/>
    <property type="match status" value="1"/>
</dbReference>
<dbReference type="InterPro" id="IPR026881">
    <property type="entry name" value="WYL_dom"/>
</dbReference>
<accession>A0A6L5QI73</accession>
<dbReference type="InterPro" id="IPR057727">
    <property type="entry name" value="WCX_dom"/>
</dbReference>
<dbReference type="PANTHER" id="PTHR34580">
    <property type="match status" value="1"/>
</dbReference>
<proteinExistence type="predicted"/>